<dbReference type="PROSITE" id="PS00745">
    <property type="entry name" value="RF_PROK_I"/>
    <property type="match status" value="1"/>
</dbReference>
<dbReference type="GO" id="GO:0004045">
    <property type="term" value="F:peptidyl-tRNA hydrolase activity"/>
    <property type="evidence" value="ECO:0007669"/>
    <property type="project" value="TreeGrafter"/>
</dbReference>
<dbReference type="PANTHER" id="PTHR47814:SF1">
    <property type="entry name" value="PEPTIDYL-TRNA HYDROLASE ARFB"/>
    <property type="match status" value="1"/>
</dbReference>
<dbReference type="GO" id="GO:0072344">
    <property type="term" value="P:rescue of stalled ribosome"/>
    <property type="evidence" value="ECO:0007669"/>
    <property type="project" value="TreeGrafter"/>
</dbReference>
<dbReference type="GO" id="GO:0003747">
    <property type="term" value="F:translation release factor activity"/>
    <property type="evidence" value="ECO:0007669"/>
    <property type="project" value="InterPro"/>
</dbReference>
<feature type="region of interest" description="Disordered" evidence="1">
    <location>
        <begin position="105"/>
        <end position="143"/>
    </location>
</feature>
<dbReference type="InterPro" id="IPR000352">
    <property type="entry name" value="Pep_chain_release_fac_I"/>
</dbReference>
<dbReference type="SUPFAM" id="SSF110916">
    <property type="entry name" value="Peptidyl-tRNA hydrolase domain-like"/>
    <property type="match status" value="1"/>
</dbReference>
<evidence type="ECO:0000256" key="1">
    <source>
        <dbReference type="SAM" id="MobiDB-lite"/>
    </source>
</evidence>
<dbReference type="RefSeq" id="WP_129353931.1">
    <property type="nucleotide sequence ID" value="NZ_CP012670.1"/>
</dbReference>
<dbReference type="Gene3D" id="3.30.160.20">
    <property type="match status" value="1"/>
</dbReference>
<evidence type="ECO:0000313" key="4">
    <source>
        <dbReference type="Proteomes" id="UP000295781"/>
    </source>
</evidence>
<sequence length="143" mass="15425">MPEPIEISAGVVLPAAAYRMTAVRAGGPGGQNVNKVSSKVDLRVDLEAITGLSEGARARLRKAVATRLDAEGLLQVTSQKTRDQARNLDDAIEKVRALVRAAMVEPARRRKTRPSRGAVEARLTDKRKTSERKRGRAGAGNDE</sequence>
<name>A0A4P2QAQ7_SORCE</name>
<dbReference type="NCBIfam" id="NF006718">
    <property type="entry name" value="PRK09256.1"/>
    <property type="match status" value="1"/>
</dbReference>
<protein>
    <submittedName>
        <fullName evidence="3">Peptide chain release factor I</fullName>
    </submittedName>
</protein>
<dbReference type="EMBL" id="CP012670">
    <property type="protein sequence ID" value="AUX26368.1"/>
    <property type="molecule type" value="Genomic_DNA"/>
</dbReference>
<evidence type="ECO:0000259" key="2">
    <source>
        <dbReference type="PROSITE" id="PS00745"/>
    </source>
</evidence>
<accession>A0A4P2QAQ7</accession>
<dbReference type="Pfam" id="PF00472">
    <property type="entry name" value="RF-1"/>
    <property type="match status" value="1"/>
</dbReference>
<evidence type="ECO:0000313" key="3">
    <source>
        <dbReference type="EMBL" id="AUX26368.1"/>
    </source>
</evidence>
<dbReference type="Proteomes" id="UP000295781">
    <property type="component" value="Chromosome"/>
</dbReference>
<gene>
    <name evidence="3" type="ORF">SOCEGT47_069290</name>
</gene>
<organism evidence="3 4">
    <name type="scientific">Sorangium cellulosum</name>
    <name type="common">Polyangium cellulosum</name>
    <dbReference type="NCBI Taxonomy" id="56"/>
    <lineage>
        <taxon>Bacteria</taxon>
        <taxon>Pseudomonadati</taxon>
        <taxon>Myxococcota</taxon>
        <taxon>Polyangia</taxon>
        <taxon>Polyangiales</taxon>
        <taxon>Polyangiaceae</taxon>
        <taxon>Sorangium</taxon>
    </lineage>
</organism>
<dbReference type="GO" id="GO:0043022">
    <property type="term" value="F:ribosome binding"/>
    <property type="evidence" value="ECO:0007669"/>
    <property type="project" value="TreeGrafter"/>
</dbReference>
<feature type="domain" description="Prokaryotic-type class I peptide chain release factors" evidence="2">
    <location>
        <begin position="24"/>
        <end position="40"/>
    </location>
</feature>
<dbReference type="AlphaFoldDB" id="A0A4P2QAQ7"/>
<reference evidence="3 4" key="1">
    <citation type="submission" date="2015-09" db="EMBL/GenBank/DDBJ databases">
        <title>Sorangium comparison.</title>
        <authorList>
            <person name="Zaburannyi N."/>
            <person name="Bunk B."/>
            <person name="Overmann J."/>
            <person name="Mueller R."/>
        </authorList>
    </citation>
    <scope>NUCLEOTIDE SEQUENCE [LARGE SCALE GENOMIC DNA]</scope>
    <source>
        <strain evidence="3 4">So ceGT47</strain>
    </source>
</reference>
<dbReference type="OrthoDB" id="9815709at2"/>
<proteinExistence type="predicted"/>
<dbReference type="PANTHER" id="PTHR47814">
    <property type="entry name" value="PEPTIDYL-TRNA HYDROLASE ARFB"/>
    <property type="match status" value="1"/>
</dbReference>